<accession>A0A6I1MRM7</accession>
<protein>
    <submittedName>
        <fullName evidence="1">DUF3990 domain-containing protein</fullName>
    </submittedName>
</protein>
<comment type="caution">
    <text evidence="1">The sequence shown here is derived from an EMBL/GenBank/DDBJ whole genome shotgun (WGS) entry which is preliminary data.</text>
</comment>
<name>A0A6I1MRM7_9CLOT</name>
<sequence length="155" mass="18691">MKKSSELIYHGSYMEIEFPKIRKYRFTKDFSWGFYCTKIKDQAERWTDKFNTSIVNVYEIKNIDSLNIKQFDDYTNDWLEFVIGCRSGNTHEYDVVIGPMADDTIYDYIEAYTNGQMNKEKFFELMKFKYPIHQISFHTIKALDYMNFIKSYQVS</sequence>
<dbReference type="Proteomes" id="UP000430345">
    <property type="component" value="Unassembled WGS sequence"/>
</dbReference>
<dbReference type="OrthoDB" id="9813772at2"/>
<reference evidence="1 2" key="1">
    <citation type="submission" date="2019-10" db="EMBL/GenBank/DDBJ databases">
        <title>The Genome Sequence of Clostridium tarantellae Isolated from Fish Brain.</title>
        <authorList>
            <person name="Bano L."/>
            <person name="Kiel M."/>
            <person name="Sales G."/>
            <person name="Doxey A.C."/>
            <person name="Mansfield M.J."/>
            <person name="Schiavone M."/>
            <person name="Rossetto O."/>
            <person name="Pirazzini M."/>
            <person name="Dobrindt U."/>
            <person name="Montecucco C."/>
        </authorList>
    </citation>
    <scope>NUCLEOTIDE SEQUENCE [LARGE SCALE GENOMIC DNA]</scope>
    <source>
        <strain evidence="1 2">DSM 3997</strain>
    </source>
</reference>
<dbReference type="InterPro" id="IPR025051">
    <property type="entry name" value="DUF3990"/>
</dbReference>
<evidence type="ECO:0000313" key="1">
    <source>
        <dbReference type="EMBL" id="MPQ44842.1"/>
    </source>
</evidence>
<dbReference type="EMBL" id="WHJC01000335">
    <property type="protein sequence ID" value="MPQ44842.1"/>
    <property type="molecule type" value="Genomic_DNA"/>
</dbReference>
<organism evidence="1 2">
    <name type="scientific">Clostridium tarantellae</name>
    <dbReference type="NCBI Taxonomy" id="39493"/>
    <lineage>
        <taxon>Bacteria</taxon>
        <taxon>Bacillati</taxon>
        <taxon>Bacillota</taxon>
        <taxon>Clostridia</taxon>
        <taxon>Eubacteriales</taxon>
        <taxon>Clostridiaceae</taxon>
        <taxon>Clostridium</taxon>
    </lineage>
</organism>
<keyword evidence="2" id="KW-1185">Reference proteome</keyword>
<gene>
    <name evidence="1" type="ORF">GBZ86_13965</name>
</gene>
<evidence type="ECO:0000313" key="2">
    <source>
        <dbReference type="Proteomes" id="UP000430345"/>
    </source>
</evidence>
<proteinExistence type="predicted"/>
<dbReference type="Pfam" id="PF13151">
    <property type="entry name" value="DUF3990"/>
    <property type="match status" value="1"/>
</dbReference>
<dbReference type="RefSeq" id="WP_152891661.1">
    <property type="nucleotide sequence ID" value="NZ_WHJC01000335.1"/>
</dbReference>
<dbReference type="AlphaFoldDB" id="A0A6I1MRM7"/>